<dbReference type="AlphaFoldDB" id="A0A0D9ZBM3"/>
<dbReference type="EnsemblPlants" id="OGLUM03G29890.1">
    <property type="protein sequence ID" value="OGLUM03G29890.1"/>
    <property type="gene ID" value="OGLUM03G29890"/>
</dbReference>
<reference evidence="1" key="2">
    <citation type="submission" date="2018-05" db="EMBL/GenBank/DDBJ databases">
        <title>OgluRS3 (Oryza glumaepatula Reference Sequence Version 3).</title>
        <authorList>
            <person name="Zhang J."/>
            <person name="Kudrna D."/>
            <person name="Lee S."/>
            <person name="Talag J."/>
            <person name="Welchert J."/>
            <person name="Wing R.A."/>
        </authorList>
    </citation>
    <scope>NUCLEOTIDE SEQUENCE [LARGE SCALE GENOMIC DNA]</scope>
</reference>
<proteinExistence type="predicted"/>
<keyword evidence="2" id="KW-1185">Reference proteome</keyword>
<dbReference type="HOGENOM" id="CLU_2009809_0_0_1"/>
<dbReference type="eggNOG" id="KOG0504">
    <property type="taxonomic scope" value="Eukaryota"/>
</dbReference>
<dbReference type="STRING" id="40148.A0A0D9ZBM3"/>
<name>A0A0D9ZBM3_9ORYZ</name>
<sequence length="124" mass="13461">MADPSFNFRVGLALRRALPYYNDAGPQSEFFEAATRGDVRRLRELASGKDAEGKAWLADMGVSGIGPLQAAARLGEMESCRCMVEELGFDINAGSQLGTYVCCCYVELCSASFVVTVLLYPSME</sequence>
<accession>A0A0D9ZBM3</accession>
<protein>
    <submittedName>
        <fullName evidence="1">Uncharacterized protein</fullName>
    </submittedName>
</protein>
<reference evidence="1" key="1">
    <citation type="submission" date="2015-04" db="UniProtKB">
        <authorList>
            <consortium name="EnsemblPlants"/>
        </authorList>
    </citation>
    <scope>IDENTIFICATION</scope>
</reference>
<dbReference type="Proteomes" id="UP000026961">
    <property type="component" value="Chromosome 3"/>
</dbReference>
<evidence type="ECO:0000313" key="1">
    <source>
        <dbReference type="EnsemblPlants" id="OGLUM03G29890.1"/>
    </source>
</evidence>
<evidence type="ECO:0000313" key="2">
    <source>
        <dbReference type="Proteomes" id="UP000026961"/>
    </source>
</evidence>
<organism evidence="1">
    <name type="scientific">Oryza glumipatula</name>
    <dbReference type="NCBI Taxonomy" id="40148"/>
    <lineage>
        <taxon>Eukaryota</taxon>
        <taxon>Viridiplantae</taxon>
        <taxon>Streptophyta</taxon>
        <taxon>Embryophyta</taxon>
        <taxon>Tracheophyta</taxon>
        <taxon>Spermatophyta</taxon>
        <taxon>Magnoliopsida</taxon>
        <taxon>Liliopsida</taxon>
        <taxon>Poales</taxon>
        <taxon>Poaceae</taxon>
        <taxon>BOP clade</taxon>
        <taxon>Oryzoideae</taxon>
        <taxon>Oryzeae</taxon>
        <taxon>Oryzinae</taxon>
        <taxon>Oryza</taxon>
    </lineage>
</organism>
<dbReference type="Gramene" id="OGLUM03G29890.1">
    <property type="protein sequence ID" value="OGLUM03G29890.1"/>
    <property type="gene ID" value="OGLUM03G29890"/>
</dbReference>